<organism evidence="2 3">
    <name type="scientific">Ensete ventricosum</name>
    <name type="common">Abyssinian banana</name>
    <name type="synonym">Musa ensete</name>
    <dbReference type="NCBI Taxonomy" id="4639"/>
    <lineage>
        <taxon>Eukaryota</taxon>
        <taxon>Viridiplantae</taxon>
        <taxon>Streptophyta</taxon>
        <taxon>Embryophyta</taxon>
        <taxon>Tracheophyta</taxon>
        <taxon>Spermatophyta</taxon>
        <taxon>Magnoliopsida</taxon>
        <taxon>Liliopsida</taxon>
        <taxon>Zingiberales</taxon>
        <taxon>Musaceae</taxon>
        <taxon>Ensete</taxon>
    </lineage>
</organism>
<evidence type="ECO:0000313" key="3">
    <source>
        <dbReference type="Proteomes" id="UP001222027"/>
    </source>
</evidence>
<dbReference type="Proteomes" id="UP001222027">
    <property type="component" value="Unassembled WGS sequence"/>
</dbReference>
<sequence length="96" mass="9954">MGGSSSSSFHSVSPSSPSHLSFTILPAGDDAGDHERRLLQPVPILTSLFVHRGSRRKIPATKGSAAIVDLIVESWNAGVGWEGGFAAGISGQEGVR</sequence>
<evidence type="ECO:0000256" key="1">
    <source>
        <dbReference type="SAM" id="MobiDB-lite"/>
    </source>
</evidence>
<feature type="compositionally biased region" description="Low complexity" evidence="1">
    <location>
        <begin position="1"/>
        <end position="22"/>
    </location>
</feature>
<proteinExistence type="predicted"/>
<gene>
    <name evidence="2" type="ORF">OPV22_004646</name>
</gene>
<dbReference type="EMBL" id="JAQQAF010000002">
    <property type="protein sequence ID" value="KAJ8503760.1"/>
    <property type="molecule type" value="Genomic_DNA"/>
</dbReference>
<comment type="caution">
    <text evidence="2">The sequence shown here is derived from an EMBL/GenBank/DDBJ whole genome shotgun (WGS) entry which is preliminary data.</text>
</comment>
<accession>A0AAV8RPU2</accession>
<evidence type="ECO:0000313" key="2">
    <source>
        <dbReference type="EMBL" id="KAJ8503760.1"/>
    </source>
</evidence>
<dbReference type="AlphaFoldDB" id="A0AAV8RPU2"/>
<name>A0AAV8RPU2_ENSVE</name>
<reference evidence="2 3" key="1">
    <citation type="submission" date="2022-12" db="EMBL/GenBank/DDBJ databases">
        <title>Chromosome-scale assembly of the Ensete ventricosum genome.</title>
        <authorList>
            <person name="Dussert Y."/>
            <person name="Stocks J."/>
            <person name="Wendawek A."/>
            <person name="Woldeyes F."/>
            <person name="Nichols R.A."/>
            <person name="Borrell J.S."/>
        </authorList>
    </citation>
    <scope>NUCLEOTIDE SEQUENCE [LARGE SCALE GENOMIC DNA]</scope>
    <source>
        <strain evidence="3">cv. Maze</strain>
        <tissue evidence="2">Seeds</tissue>
    </source>
</reference>
<keyword evidence="3" id="KW-1185">Reference proteome</keyword>
<feature type="region of interest" description="Disordered" evidence="1">
    <location>
        <begin position="1"/>
        <end position="28"/>
    </location>
</feature>
<protein>
    <submittedName>
        <fullName evidence="2">Uncharacterized protein</fullName>
    </submittedName>
</protein>